<reference evidence="4 5" key="1">
    <citation type="submission" date="2014-04" db="EMBL/GenBank/DDBJ databases">
        <title>Evolutionary Origins and Diversification of the Mycorrhizal Mutualists.</title>
        <authorList>
            <consortium name="DOE Joint Genome Institute"/>
            <consortium name="Mycorrhizal Genomics Consortium"/>
            <person name="Kohler A."/>
            <person name="Kuo A."/>
            <person name="Nagy L.G."/>
            <person name="Floudas D."/>
            <person name="Copeland A."/>
            <person name="Barry K.W."/>
            <person name="Cichocki N."/>
            <person name="Veneault-Fourrey C."/>
            <person name="LaButti K."/>
            <person name="Lindquist E.A."/>
            <person name="Lipzen A."/>
            <person name="Lundell T."/>
            <person name="Morin E."/>
            <person name="Murat C."/>
            <person name="Riley R."/>
            <person name="Ohm R."/>
            <person name="Sun H."/>
            <person name="Tunlid A."/>
            <person name="Henrissat B."/>
            <person name="Grigoriev I.V."/>
            <person name="Hibbett D.S."/>
            <person name="Martin F."/>
        </authorList>
    </citation>
    <scope>NUCLEOTIDE SEQUENCE [LARGE SCALE GENOMIC DNA]</scope>
    <source>
        <strain evidence="4 5">FD-317 M1</strain>
    </source>
</reference>
<evidence type="ECO:0000256" key="1">
    <source>
        <dbReference type="ARBA" id="ARBA00022737"/>
    </source>
</evidence>
<evidence type="ECO:0000313" key="4">
    <source>
        <dbReference type="EMBL" id="KIK62938.1"/>
    </source>
</evidence>
<dbReference type="SUPFAM" id="SSF48452">
    <property type="entry name" value="TPR-like"/>
    <property type="match status" value="1"/>
</dbReference>
<keyword evidence="2 3" id="KW-0802">TPR repeat</keyword>
<accession>A0A0D0D1E6</accession>
<keyword evidence="1" id="KW-0677">Repeat</keyword>
<dbReference type="Gene3D" id="1.25.40.10">
    <property type="entry name" value="Tetratricopeptide repeat domain"/>
    <property type="match status" value="1"/>
</dbReference>
<proteinExistence type="predicted"/>
<evidence type="ECO:0000313" key="5">
    <source>
        <dbReference type="Proteomes" id="UP000053593"/>
    </source>
</evidence>
<dbReference type="Proteomes" id="UP000053593">
    <property type="component" value="Unassembled WGS sequence"/>
</dbReference>
<dbReference type="InterPro" id="IPR019734">
    <property type="entry name" value="TPR_rpt"/>
</dbReference>
<dbReference type="InterPro" id="IPR011990">
    <property type="entry name" value="TPR-like_helical_dom_sf"/>
</dbReference>
<dbReference type="PROSITE" id="PS50005">
    <property type="entry name" value="TPR"/>
    <property type="match status" value="1"/>
</dbReference>
<dbReference type="AlphaFoldDB" id="A0A0D0D1E6"/>
<feature type="repeat" description="TPR" evidence="3">
    <location>
        <begin position="166"/>
        <end position="199"/>
    </location>
</feature>
<gene>
    <name evidence="4" type="ORF">GYMLUDRAFT_41217</name>
</gene>
<protein>
    <submittedName>
        <fullName evidence="4">Uncharacterized protein</fullName>
    </submittedName>
</protein>
<dbReference type="InterPro" id="IPR039663">
    <property type="entry name" value="AIP/AIPL1/TTC9"/>
</dbReference>
<organism evidence="4 5">
    <name type="scientific">Collybiopsis luxurians FD-317 M1</name>
    <dbReference type="NCBI Taxonomy" id="944289"/>
    <lineage>
        <taxon>Eukaryota</taxon>
        <taxon>Fungi</taxon>
        <taxon>Dikarya</taxon>
        <taxon>Basidiomycota</taxon>
        <taxon>Agaricomycotina</taxon>
        <taxon>Agaricomycetes</taxon>
        <taxon>Agaricomycetidae</taxon>
        <taxon>Agaricales</taxon>
        <taxon>Marasmiineae</taxon>
        <taxon>Omphalotaceae</taxon>
        <taxon>Collybiopsis</taxon>
        <taxon>Collybiopsis luxurians</taxon>
    </lineage>
</organism>
<evidence type="ECO:0000256" key="3">
    <source>
        <dbReference type="PROSITE-ProRule" id="PRU00339"/>
    </source>
</evidence>
<dbReference type="PANTHER" id="PTHR11242:SF0">
    <property type="entry name" value="TPR_REGION DOMAIN-CONTAINING PROTEIN"/>
    <property type="match status" value="1"/>
</dbReference>
<sequence length="272" mass="30999">MAEENNTDLPKGFDQAKLDQFVAFMQNEIDNPPKASELFIAPDKPMSQEWSNFFAKILKHIEYQCRDRSRLLKLQKRKRLMENYKLTELEMIASATKMKFEGNEQFKQDEIPKAFSWYLASLETFPMPDVMLNAAACALKPSVADYSLAETYCTEALDLGLLSNPIKAYFRRCQARRLQGKFEEANEDIKLALAIDPRDSKICAEAKLLEQLSTQAEREAYLADVEKAKPGLSWTSFSGAMGLNEIVGHEESYVRIPQSENADLSKMQPPTF</sequence>
<dbReference type="EMBL" id="KN834765">
    <property type="protein sequence ID" value="KIK62938.1"/>
    <property type="molecule type" value="Genomic_DNA"/>
</dbReference>
<evidence type="ECO:0000256" key="2">
    <source>
        <dbReference type="ARBA" id="ARBA00022803"/>
    </source>
</evidence>
<dbReference type="HOGENOM" id="CLU_1023280_0_0_1"/>
<dbReference type="OrthoDB" id="629492at2759"/>
<name>A0A0D0D1E6_9AGAR</name>
<dbReference type="PANTHER" id="PTHR11242">
    <property type="entry name" value="ARYL HYDROCARBON RECEPTOR INTERACTING PROTEIN RELATED"/>
    <property type="match status" value="1"/>
</dbReference>
<keyword evidence="5" id="KW-1185">Reference proteome</keyword>